<dbReference type="Proteomes" id="UP000466442">
    <property type="component" value="Linkage Group LG5"/>
</dbReference>
<protein>
    <submittedName>
        <fullName evidence="1">Uncharacterized protein</fullName>
    </submittedName>
</protein>
<evidence type="ECO:0000313" key="1">
    <source>
        <dbReference type="EMBL" id="KAF6210601.1"/>
    </source>
</evidence>
<dbReference type="EMBL" id="WIXP02000005">
    <property type="protein sequence ID" value="KAF6210601.1"/>
    <property type="molecule type" value="Genomic_DNA"/>
</dbReference>
<proteinExistence type="predicted"/>
<dbReference type="AlphaFoldDB" id="A0A6A4K303"/>
<reference evidence="1" key="1">
    <citation type="journal article" date="2021" name="Mol. Ecol. Resour.">
        <title>Apolygus lucorum genome provides insights into omnivorousness and mesophyll feeding.</title>
        <authorList>
            <person name="Liu Y."/>
            <person name="Liu H."/>
            <person name="Wang H."/>
            <person name="Huang T."/>
            <person name="Liu B."/>
            <person name="Yang B."/>
            <person name="Yin L."/>
            <person name="Li B."/>
            <person name="Zhang Y."/>
            <person name="Zhang S."/>
            <person name="Jiang F."/>
            <person name="Zhang X."/>
            <person name="Ren Y."/>
            <person name="Wang B."/>
            <person name="Wang S."/>
            <person name="Lu Y."/>
            <person name="Wu K."/>
            <person name="Fan W."/>
            <person name="Wang G."/>
        </authorList>
    </citation>
    <scope>NUCLEOTIDE SEQUENCE</scope>
    <source>
        <strain evidence="1">12Hb</strain>
    </source>
</reference>
<organism evidence="1 2">
    <name type="scientific">Apolygus lucorum</name>
    <name type="common">Small green plant bug</name>
    <name type="synonym">Lygocoris lucorum</name>
    <dbReference type="NCBI Taxonomy" id="248454"/>
    <lineage>
        <taxon>Eukaryota</taxon>
        <taxon>Metazoa</taxon>
        <taxon>Ecdysozoa</taxon>
        <taxon>Arthropoda</taxon>
        <taxon>Hexapoda</taxon>
        <taxon>Insecta</taxon>
        <taxon>Pterygota</taxon>
        <taxon>Neoptera</taxon>
        <taxon>Paraneoptera</taxon>
        <taxon>Hemiptera</taxon>
        <taxon>Heteroptera</taxon>
        <taxon>Panheteroptera</taxon>
        <taxon>Cimicomorpha</taxon>
        <taxon>Miridae</taxon>
        <taxon>Mirini</taxon>
        <taxon>Apolygus</taxon>
    </lineage>
</organism>
<sequence>MTDRTPRKLTRSRTDIALMCCSIENNLTVRKAVVLAILLLSISAHSADCCQNCESRMRRVEDTELKFRKLPAKKDIFMSRGWGAGGGTAFTSRTNSDMYKQNRMLTDLMTNDKTNFEFPMEPRVEFLRSPVVSKPIAERRRQPVYAPQLFISSGWGPLGK</sequence>
<keyword evidence="2" id="KW-1185">Reference proteome</keyword>
<name>A0A6A4K303_APOLU</name>
<gene>
    <name evidence="1" type="ORF">GE061_013707</name>
</gene>
<dbReference type="OrthoDB" id="6591549at2759"/>
<comment type="caution">
    <text evidence="1">The sequence shown here is derived from an EMBL/GenBank/DDBJ whole genome shotgun (WGS) entry which is preliminary data.</text>
</comment>
<evidence type="ECO:0000313" key="2">
    <source>
        <dbReference type="Proteomes" id="UP000466442"/>
    </source>
</evidence>
<accession>A0A6A4K303</accession>